<feature type="compositionally biased region" description="Basic and acidic residues" evidence="2">
    <location>
        <begin position="344"/>
        <end position="360"/>
    </location>
</feature>
<evidence type="ECO:0000313" key="3">
    <source>
        <dbReference type="EMBL" id="KAJ1521482.1"/>
    </source>
</evidence>
<keyword evidence="1" id="KW-0175">Coiled coil</keyword>
<evidence type="ECO:0000313" key="4">
    <source>
        <dbReference type="Proteomes" id="UP001075354"/>
    </source>
</evidence>
<reference evidence="3" key="1">
    <citation type="submission" date="2022-12" db="EMBL/GenBank/DDBJ databases">
        <title>Chromosome-level genome assembly of the bean flower thrips Megalurothrips usitatus.</title>
        <authorList>
            <person name="Ma L."/>
            <person name="Liu Q."/>
            <person name="Li H."/>
            <person name="Cai W."/>
        </authorList>
    </citation>
    <scope>NUCLEOTIDE SEQUENCE</scope>
    <source>
        <strain evidence="3">Cailab_2022a</strain>
    </source>
</reference>
<name>A0AAV7XAU1_9NEOP</name>
<protein>
    <submittedName>
        <fullName evidence="3">Uncharacterized protein</fullName>
    </submittedName>
</protein>
<feature type="compositionally biased region" description="Polar residues" evidence="2">
    <location>
        <begin position="319"/>
        <end position="328"/>
    </location>
</feature>
<feature type="coiled-coil region" evidence="1">
    <location>
        <begin position="256"/>
        <end position="283"/>
    </location>
</feature>
<dbReference type="Proteomes" id="UP001075354">
    <property type="component" value="Chromosome 13"/>
</dbReference>
<organism evidence="3 4">
    <name type="scientific">Megalurothrips usitatus</name>
    <name type="common">bean blossom thrips</name>
    <dbReference type="NCBI Taxonomy" id="439358"/>
    <lineage>
        <taxon>Eukaryota</taxon>
        <taxon>Metazoa</taxon>
        <taxon>Ecdysozoa</taxon>
        <taxon>Arthropoda</taxon>
        <taxon>Hexapoda</taxon>
        <taxon>Insecta</taxon>
        <taxon>Pterygota</taxon>
        <taxon>Neoptera</taxon>
        <taxon>Paraneoptera</taxon>
        <taxon>Thysanoptera</taxon>
        <taxon>Terebrantia</taxon>
        <taxon>Thripoidea</taxon>
        <taxon>Thripidae</taxon>
        <taxon>Megalurothrips</taxon>
    </lineage>
</organism>
<feature type="region of interest" description="Disordered" evidence="2">
    <location>
        <begin position="319"/>
        <end position="379"/>
    </location>
</feature>
<feature type="region of interest" description="Disordered" evidence="2">
    <location>
        <begin position="555"/>
        <end position="578"/>
    </location>
</feature>
<accession>A0AAV7XAU1</accession>
<evidence type="ECO:0000256" key="2">
    <source>
        <dbReference type="SAM" id="MobiDB-lite"/>
    </source>
</evidence>
<feature type="compositionally biased region" description="Polar residues" evidence="2">
    <location>
        <begin position="365"/>
        <end position="379"/>
    </location>
</feature>
<dbReference type="PANTHER" id="PTHR34479">
    <property type="entry name" value="COILED-COIL DOMAIN-CONTAINING PROTEIN 30"/>
    <property type="match status" value="1"/>
</dbReference>
<proteinExistence type="predicted"/>
<dbReference type="PANTHER" id="PTHR34479:SF1">
    <property type="entry name" value="COILED-COIL DOMAIN-CONTAINING PROTEIN 30"/>
    <property type="match status" value="1"/>
</dbReference>
<sequence length="607" mass="68932">MGKKVLILCRRRHASRRSPYLSRWLPKNDRIIICHNPTLSALFTYPQLKIVFTVVFIFQCEDEWDELRARFLKEGLDYSCLSVEQRLLHVWRWLVDAESNLHSSRRMLDKLREQQHEELEEMESYIGHIRELAEKRTDHLESETMSLRNKLHLTQQQTATLNNLLQRSGLQGLDQLGENSIGEQVAFLVADHLKLMEEVEVLKRLKFPNGLGKESELLSEMVKVTSEKEVLRREVGDVTERLTLLEKASRQLELDNERLAFKLSEALAELEEREAQLKQLGGSDNVGESLVWVSPQRTKQCGRSQSMYTGLFHREPSVSSLRNVTGDTSEGRESLPRNSSEASLLDHDHEPMPRLSRNDTRSFGADSTPTSLLLSEPNTSCGSLRRLSSLIDSQPGFGNSAGPQVGGSTHDDVKNLQAEYNALQEQQASLAEKYNSLVLRYMRHKAKRKSQLEELRRRMDTALSSSNCRIEALESQLTLQKKALLGEEVFRKRVEADYRRLQEEKRSLVVSVLNAESALRAKEREITAMKKKEEFLENTTADLMARVLTLKYAKGSPDRSSGAIQSSKTVPNISAAARSGSEDVVTDRKIGPITITKRHSVTDLGTV</sequence>
<dbReference type="EMBL" id="JAPTSV010000013">
    <property type="protein sequence ID" value="KAJ1521482.1"/>
    <property type="molecule type" value="Genomic_DNA"/>
</dbReference>
<feature type="compositionally biased region" description="Polar residues" evidence="2">
    <location>
        <begin position="558"/>
        <end position="572"/>
    </location>
</feature>
<gene>
    <name evidence="3" type="ORF">ONE63_003149</name>
</gene>
<evidence type="ECO:0000256" key="1">
    <source>
        <dbReference type="SAM" id="Coils"/>
    </source>
</evidence>
<dbReference type="AlphaFoldDB" id="A0AAV7XAU1"/>
<dbReference type="InterPro" id="IPR052825">
    <property type="entry name" value="CCD-Prefoldin_beta-like"/>
</dbReference>
<feature type="coiled-coil region" evidence="1">
    <location>
        <begin position="491"/>
        <end position="539"/>
    </location>
</feature>
<comment type="caution">
    <text evidence="3">The sequence shown here is derived from an EMBL/GenBank/DDBJ whole genome shotgun (WGS) entry which is preliminary data.</text>
</comment>
<keyword evidence="4" id="KW-1185">Reference proteome</keyword>